<dbReference type="HOGENOM" id="CLU_2495576_0_0_6"/>
<organism evidence="2 3">
    <name type="scientific">Pseudomonas lactis</name>
    <dbReference type="NCBI Taxonomy" id="1615674"/>
    <lineage>
        <taxon>Bacteria</taxon>
        <taxon>Pseudomonadati</taxon>
        <taxon>Pseudomonadota</taxon>
        <taxon>Gammaproteobacteria</taxon>
        <taxon>Pseudomonadales</taxon>
        <taxon>Pseudomonadaceae</taxon>
        <taxon>Pseudomonas</taxon>
    </lineage>
</organism>
<feature type="transmembrane region" description="Helical" evidence="1">
    <location>
        <begin position="20"/>
        <end position="40"/>
    </location>
</feature>
<comment type="caution">
    <text evidence="2">The sequence shown here is derived from an EMBL/GenBank/DDBJ whole genome shotgun (WGS) entry which is preliminary data.</text>
</comment>
<keyword evidence="1" id="KW-1133">Transmembrane helix</keyword>
<protein>
    <submittedName>
        <fullName evidence="2">Uncharacterized protein</fullName>
    </submittedName>
</protein>
<evidence type="ECO:0000256" key="1">
    <source>
        <dbReference type="SAM" id="Phobius"/>
    </source>
</evidence>
<evidence type="ECO:0000313" key="3">
    <source>
        <dbReference type="Proteomes" id="UP000003213"/>
    </source>
</evidence>
<dbReference type="EMBL" id="AHPN01000001">
    <property type="protein sequence ID" value="EIK60568.1"/>
    <property type="molecule type" value="Genomic_DNA"/>
</dbReference>
<keyword evidence="1" id="KW-0472">Membrane</keyword>
<name>I4K778_9PSED</name>
<accession>I4K778</accession>
<gene>
    <name evidence="2" type="ORF">PflSS101_2988</name>
</gene>
<reference evidence="2 3" key="1">
    <citation type="journal article" date="2012" name="PLoS Genet.">
        <title>Comparative Genomics of Plant-Associated Pseudomonas spp.: Insights into Diversity and Inheritance of Traits Involved in Multitrophic Interactions.</title>
        <authorList>
            <person name="Loper J.E."/>
            <person name="Hassan K.A."/>
            <person name="Mavrodi D.V."/>
            <person name="Davis E.W.II."/>
            <person name="Lim C.K."/>
            <person name="Shaffer B.T."/>
            <person name="Elbourne L.D."/>
            <person name="Stockwell V.O."/>
            <person name="Hartney S.L."/>
            <person name="Breakwell K."/>
            <person name="Henkels M.D."/>
            <person name="Tetu S.G."/>
            <person name="Rangel L.I."/>
            <person name="Kidarsa T.A."/>
            <person name="Wilson N.L."/>
            <person name="van de Mortel J.E."/>
            <person name="Song C."/>
            <person name="Blumhagen R."/>
            <person name="Radune D."/>
            <person name="Hostetler J.B."/>
            <person name="Brinkac L.M."/>
            <person name="Durkin A.S."/>
            <person name="Kluepfel D.A."/>
            <person name="Wechter W.P."/>
            <person name="Anderson A.J."/>
            <person name="Kim Y.C."/>
            <person name="Pierson L.S.III."/>
            <person name="Pierson E.A."/>
            <person name="Lindow S.E."/>
            <person name="Kobayashi D.Y."/>
            <person name="Raaijmakers J.M."/>
            <person name="Weller D.M."/>
            <person name="Thomashow L.S."/>
            <person name="Allen A.E."/>
            <person name="Paulsen I.T."/>
        </authorList>
    </citation>
    <scope>NUCLEOTIDE SEQUENCE [LARGE SCALE GENOMIC DNA]</scope>
    <source>
        <strain evidence="2 3">SS101</strain>
    </source>
</reference>
<keyword evidence="1" id="KW-0812">Transmembrane</keyword>
<sequence length="95" mass="10421">MKRAGRHKVMNAPEPPSSNGLRYLAVGVLGIAVLLGFYFIQLNAKVDRQREEAAERLTLCRHLEAVVGATASSREALQETCKQLSEQLLESATPD</sequence>
<dbReference type="Proteomes" id="UP000003213">
    <property type="component" value="Chromosome"/>
</dbReference>
<proteinExistence type="predicted"/>
<dbReference type="AlphaFoldDB" id="I4K778"/>
<evidence type="ECO:0000313" key="2">
    <source>
        <dbReference type="EMBL" id="EIK60568.1"/>
    </source>
</evidence>
<dbReference type="PATRIC" id="fig|1038924.3.peg.2879"/>